<dbReference type="Pfam" id="PF00023">
    <property type="entry name" value="Ank"/>
    <property type="match status" value="1"/>
</dbReference>
<dbReference type="InterPro" id="IPR056884">
    <property type="entry name" value="NPHP3-like_N"/>
</dbReference>
<dbReference type="InParanoid" id="W3XPE8"/>
<dbReference type="eggNOG" id="KOG0504">
    <property type="taxonomic scope" value="Eukaryota"/>
</dbReference>
<protein>
    <recommendedName>
        <fullName evidence="5">Nephrocystin 3-like N-terminal domain-containing protein</fullName>
    </recommendedName>
</protein>
<dbReference type="PROSITE" id="PS50297">
    <property type="entry name" value="ANK_REP_REGION"/>
    <property type="match status" value="7"/>
</dbReference>
<feature type="repeat" description="ANK" evidence="3">
    <location>
        <begin position="760"/>
        <end position="792"/>
    </location>
</feature>
<dbReference type="PANTHER" id="PTHR24141:SF1">
    <property type="entry name" value="2-5A-DEPENDENT RIBONUCLEASE"/>
    <property type="match status" value="1"/>
</dbReference>
<feature type="repeat" description="ANK" evidence="3">
    <location>
        <begin position="694"/>
        <end position="726"/>
    </location>
</feature>
<feature type="domain" description="Nephrocystin 3-like N-terminal" evidence="5">
    <location>
        <begin position="31"/>
        <end position="146"/>
    </location>
</feature>
<dbReference type="RefSeq" id="XP_007827731.1">
    <property type="nucleotide sequence ID" value="XM_007829540.1"/>
</dbReference>
<dbReference type="STRING" id="1229662.W3XPE8"/>
<dbReference type="SMART" id="SM00248">
    <property type="entry name" value="ANK"/>
    <property type="match status" value="11"/>
</dbReference>
<name>W3XPE8_PESFW</name>
<feature type="repeat" description="ANK" evidence="3">
    <location>
        <begin position="793"/>
        <end position="825"/>
    </location>
</feature>
<evidence type="ECO:0000313" key="7">
    <source>
        <dbReference type="Proteomes" id="UP000030651"/>
    </source>
</evidence>
<dbReference type="InterPro" id="IPR036770">
    <property type="entry name" value="Ankyrin_rpt-contain_sf"/>
</dbReference>
<feature type="region of interest" description="Disordered" evidence="4">
    <location>
        <begin position="1125"/>
        <end position="1212"/>
    </location>
</feature>
<dbReference type="Proteomes" id="UP000030651">
    <property type="component" value="Unassembled WGS sequence"/>
</dbReference>
<dbReference type="GO" id="GO:0006396">
    <property type="term" value="P:RNA processing"/>
    <property type="evidence" value="ECO:0007669"/>
    <property type="project" value="TreeGrafter"/>
</dbReference>
<sequence>MDKHSDDIIQWLAPPDVSSNFNRALQARHPGSGQRLLASNAYTRWENGDNSFLWLRGSSGCGKTILASTIIEDLQQSQSHTVLYFYFDFTDNRKQSLESTLRSFIWQIYCQSKHTHKYLHEIYSSACQGGKEPSFDSLQWTFTQMIGNFDKDSSMQVDVHLLVTSRPEQDIESSIQCYASKEAIEIQYEMLEADIRNYVYARVRQQKAFRQLFRNYEIQAEIEVTLLNAGGTFRWVSCQLDSLGNCPTRNAGLKLLRNLPRTLEDTYDGILATIPLVHMHYIKRILQLLTYSERPLRLEEAVDAIAVDIGKTMARGQRFNPKNRLPAIGEIISCCSSLVVLVLRKGGHDEEPRIPEIQLAHLSVKDYLYSNPIPSAQYLQGIPAGSSIARVCLSYLLDLPRSATVKEIRKSFPFAQYAAQYWADYTIMCKRKSGFEVQLAKELLCNPNRPWEIKSKVEDIASALYYSSLMGLPRCVRMLLEVGADVNAHSGRYDNGIGNALSAASFGGHETIARLLIDHGADVNARGGRYGNSLQAASFGGHEATMKLLVNKGANVNARGGFYGNALSAASSGGHEAIVRLLINHGANVNARGGFYGNSISAAASGGYVGIVKMLMNEGADLAAAGSNGQTPVFKASSHGHAEVVRILLNRGVDLTVADNDRVTPIQAASSKGHSEVVKMLLDNGADCSVADDFGWTPLIFASSRGYAKVVQAPLDRGADLTVTDNDGWTPLNAASSKGYTEIVKILLGQGANCGVADNSGWTLLLLASSKGYTEVVKMLLDRGADWTVADSDGLTPLNTASRQGHIEIVKMLLDKGANWTVADQSGFTERCGEVEEEGQQALELGKRVRRSDRNWRNRGKSSTFPESPDANQVLQPIRTPVKSKVRTANPYISSRMTNTSSIIRKGKGRHIVEHPEPEVTNSLNVRLTASHTETSSSIPHLVIQSVLSNETGITASEAQGLKPNEVASTIIAAGAAGLAGYAAAQSKRSADTAKGNLDLARDVHKYNMKKDKRAGTAPDSSDSDDGGSRAPVGDEPSGNQIVLLPRVGPDTRAPTSPIQDSPLIAARTPQATATQTRISETHKPAQELPDLAVDFLFARLSQLPTPPSHLPHVALALLALRNLPPTPDHEPDKDTANQSGGDLSGQDSSSDEDIDGPPQENDQSRKADSWHKFKGTRNGQRQPPGKLFDRTRQPRSLSRHNSLQRSLLDQLTDLPSKDTLFSSINGRPKEQ</sequence>
<dbReference type="EMBL" id="KI912109">
    <property type="protein sequence ID" value="ETS87131.1"/>
    <property type="molecule type" value="Genomic_DNA"/>
</dbReference>
<feature type="region of interest" description="Disordered" evidence="4">
    <location>
        <begin position="1007"/>
        <end position="1086"/>
    </location>
</feature>
<feature type="repeat" description="ANK" evidence="3">
    <location>
        <begin position="727"/>
        <end position="759"/>
    </location>
</feature>
<evidence type="ECO:0000259" key="5">
    <source>
        <dbReference type="Pfam" id="PF24883"/>
    </source>
</evidence>
<dbReference type="KEGG" id="pfy:PFICI_00959"/>
<dbReference type="Pfam" id="PF12796">
    <property type="entry name" value="Ank_2"/>
    <property type="match status" value="3"/>
</dbReference>
<feature type="repeat" description="ANK" evidence="3">
    <location>
        <begin position="499"/>
        <end position="528"/>
    </location>
</feature>
<dbReference type="PRINTS" id="PR01415">
    <property type="entry name" value="ANKYRIN"/>
</dbReference>
<dbReference type="PANTHER" id="PTHR24141">
    <property type="entry name" value="2-5A-DEPENDENT RIBONUCLEASE"/>
    <property type="match status" value="1"/>
</dbReference>
<dbReference type="PROSITE" id="PS50088">
    <property type="entry name" value="ANK_REPEAT"/>
    <property type="match status" value="9"/>
</dbReference>
<accession>W3XPE8</accession>
<evidence type="ECO:0000256" key="4">
    <source>
        <dbReference type="SAM" id="MobiDB-lite"/>
    </source>
</evidence>
<evidence type="ECO:0000256" key="1">
    <source>
        <dbReference type="ARBA" id="ARBA00022737"/>
    </source>
</evidence>
<feature type="repeat" description="ANK" evidence="3">
    <location>
        <begin position="459"/>
        <end position="491"/>
    </location>
</feature>
<dbReference type="Pfam" id="PF24883">
    <property type="entry name" value="NPHP3_N"/>
    <property type="match status" value="1"/>
</dbReference>
<keyword evidence="1" id="KW-0677">Repeat</keyword>
<dbReference type="Gene3D" id="3.40.50.300">
    <property type="entry name" value="P-loop containing nucleotide triphosphate hydrolases"/>
    <property type="match status" value="1"/>
</dbReference>
<dbReference type="SUPFAM" id="SSF52540">
    <property type="entry name" value="P-loop containing nucleoside triphosphate hydrolases"/>
    <property type="match status" value="1"/>
</dbReference>
<dbReference type="InterPro" id="IPR027417">
    <property type="entry name" value="P-loop_NTPase"/>
</dbReference>
<evidence type="ECO:0000256" key="2">
    <source>
        <dbReference type="ARBA" id="ARBA00023043"/>
    </source>
</evidence>
<dbReference type="InterPro" id="IPR002110">
    <property type="entry name" value="Ankyrin_rpt"/>
</dbReference>
<reference evidence="7" key="1">
    <citation type="journal article" date="2015" name="BMC Genomics">
        <title>Genomic and transcriptomic analysis of the endophytic fungus Pestalotiopsis fici reveals its lifestyle and high potential for synthesis of natural products.</title>
        <authorList>
            <person name="Wang X."/>
            <person name="Zhang X."/>
            <person name="Liu L."/>
            <person name="Xiang M."/>
            <person name="Wang W."/>
            <person name="Sun X."/>
            <person name="Che Y."/>
            <person name="Guo L."/>
            <person name="Liu G."/>
            <person name="Guo L."/>
            <person name="Wang C."/>
            <person name="Yin W.B."/>
            <person name="Stadler M."/>
            <person name="Zhang X."/>
            <person name="Liu X."/>
        </authorList>
    </citation>
    <scope>NUCLEOTIDE SEQUENCE [LARGE SCALE GENOMIC DNA]</scope>
    <source>
        <strain evidence="7">W106-1 / CGMCC3.15140</strain>
    </source>
</reference>
<dbReference type="HOGENOM" id="CLU_267554_0_0_1"/>
<gene>
    <name evidence="6" type="ORF">PFICI_00959</name>
</gene>
<keyword evidence="7" id="KW-1185">Reference proteome</keyword>
<feature type="compositionally biased region" description="Polar residues" evidence="4">
    <location>
        <begin position="861"/>
        <end position="872"/>
    </location>
</feature>
<feature type="repeat" description="ANK" evidence="3">
    <location>
        <begin position="628"/>
        <end position="660"/>
    </location>
</feature>
<proteinExistence type="predicted"/>
<dbReference type="Gene3D" id="1.25.40.20">
    <property type="entry name" value="Ankyrin repeat-containing domain"/>
    <property type="match status" value="2"/>
</dbReference>
<feature type="compositionally biased region" description="Polar residues" evidence="4">
    <location>
        <begin position="1195"/>
        <end position="1210"/>
    </location>
</feature>
<dbReference type="AlphaFoldDB" id="W3XPE8"/>
<feature type="repeat" description="ANK" evidence="3">
    <location>
        <begin position="565"/>
        <end position="594"/>
    </location>
</feature>
<feature type="region of interest" description="Disordered" evidence="4">
    <location>
        <begin position="853"/>
        <end position="872"/>
    </location>
</feature>
<feature type="repeat" description="ANK" evidence="3">
    <location>
        <begin position="661"/>
        <end position="693"/>
    </location>
</feature>
<organism evidence="6 7">
    <name type="scientific">Pestalotiopsis fici (strain W106-1 / CGMCC3.15140)</name>
    <dbReference type="NCBI Taxonomy" id="1229662"/>
    <lineage>
        <taxon>Eukaryota</taxon>
        <taxon>Fungi</taxon>
        <taxon>Dikarya</taxon>
        <taxon>Ascomycota</taxon>
        <taxon>Pezizomycotina</taxon>
        <taxon>Sordariomycetes</taxon>
        <taxon>Xylariomycetidae</taxon>
        <taxon>Amphisphaeriales</taxon>
        <taxon>Sporocadaceae</taxon>
        <taxon>Pestalotiopsis</taxon>
    </lineage>
</organism>
<evidence type="ECO:0000256" key="3">
    <source>
        <dbReference type="PROSITE-ProRule" id="PRU00023"/>
    </source>
</evidence>
<dbReference type="GeneID" id="19265972"/>
<dbReference type="SUPFAM" id="SSF48403">
    <property type="entry name" value="Ankyrin repeat"/>
    <property type="match status" value="1"/>
</dbReference>
<dbReference type="GO" id="GO:0003723">
    <property type="term" value="F:RNA binding"/>
    <property type="evidence" value="ECO:0007669"/>
    <property type="project" value="TreeGrafter"/>
</dbReference>
<feature type="compositionally biased region" description="Low complexity" evidence="4">
    <location>
        <begin position="1139"/>
        <end position="1149"/>
    </location>
</feature>
<feature type="compositionally biased region" description="Low complexity" evidence="4">
    <location>
        <begin position="1066"/>
        <end position="1078"/>
    </location>
</feature>
<evidence type="ECO:0000313" key="6">
    <source>
        <dbReference type="EMBL" id="ETS87131.1"/>
    </source>
</evidence>
<keyword evidence="2 3" id="KW-0040">ANK repeat</keyword>
<dbReference type="GO" id="GO:0004540">
    <property type="term" value="F:RNA nuclease activity"/>
    <property type="evidence" value="ECO:0007669"/>
    <property type="project" value="TreeGrafter"/>
</dbReference>
<feature type="compositionally biased region" description="Basic and acidic residues" evidence="4">
    <location>
        <begin position="1163"/>
        <end position="1172"/>
    </location>
</feature>
<dbReference type="OrthoDB" id="1577640at2759"/>